<proteinExistence type="predicted"/>
<evidence type="ECO:0000313" key="3">
    <source>
        <dbReference type="Proteomes" id="UP000019277"/>
    </source>
</evidence>
<dbReference type="EMBL" id="AYXG01000121">
    <property type="protein sequence ID" value="EWC61271.1"/>
    <property type="molecule type" value="Genomic_DNA"/>
</dbReference>
<name>W7IXR6_9PSEU</name>
<accession>W7IXR6</accession>
<keyword evidence="3" id="KW-1185">Reference proteome</keyword>
<reference evidence="2 3" key="1">
    <citation type="journal article" date="2014" name="Genome Announc.">
        <title>Draft Genome Sequence of the Antitrypanosomally Active Sponge-Associated Bacterium Actinokineospora sp. Strain EG49.</title>
        <authorList>
            <person name="Harjes J."/>
            <person name="Ryu T."/>
            <person name="Abdelmohsen U.R."/>
            <person name="Moitinho-Silva L."/>
            <person name="Horn H."/>
            <person name="Ravasi T."/>
            <person name="Hentschel U."/>
        </authorList>
    </citation>
    <scope>NUCLEOTIDE SEQUENCE [LARGE SCALE GENOMIC DNA]</scope>
    <source>
        <strain evidence="2 3">EG49</strain>
    </source>
</reference>
<evidence type="ECO:0000313" key="2">
    <source>
        <dbReference type="EMBL" id="EWC61271.1"/>
    </source>
</evidence>
<sequence>MLSLRRMFVAGAIAIPLALGGAGTALADDYEAQESTAGPWGASSTYVAADTDNDYGHHHHGYRYNDNDSTFVETNSVAGPGGAMSEYVVAVADDDGGVAYFRGQDVAGDQGASSTRIRATAGY</sequence>
<protein>
    <submittedName>
        <fullName evidence="2">Uncharacterized protein</fullName>
    </submittedName>
</protein>
<gene>
    <name evidence="2" type="ORF">UO65_3422</name>
</gene>
<dbReference type="AlphaFoldDB" id="W7IXR6"/>
<keyword evidence="1" id="KW-0732">Signal</keyword>
<feature type="chain" id="PRO_5044489825" evidence="1">
    <location>
        <begin position="28"/>
        <end position="123"/>
    </location>
</feature>
<organism evidence="2 3">
    <name type="scientific">Actinokineospora spheciospongiae</name>
    <dbReference type="NCBI Taxonomy" id="909613"/>
    <lineage>
        <taxon>Bacteria</taxon>
        <taxon>Bacillati</taxon>
        <taxon>Actinomycetota</taxon>
        <taxon>Actinomycetes</taxon>
        <taxon>Pseudonocardiales</taxon>
        <taxon>Pseudonocardiaceae</taxon>
        <taxon>Actinokineospora</taxon>
    </lineage>
</organism>
<comment type="caution">
    <text evidence="2">The sequence shown here is derived from an EMBL/GenBank/DDBJ whole genome shotgun (WGS) entry which is preliminary data.</text>
</comment>
<dbReference type="RefSeq" id="WP_146241240.1">
    <property type="nucleotide sequence ID" value="NZ_AYXG01000121.1"/>
</dbReference>
<evidence type="ECO:0000256" key="1">
    <source>
        <dbReference type="SAM" id="SignalP"/>
    </source>
</evidence>
<feature type="signal peptide" evidence="1">
    <location>
        <begin position="1"/>
        <end position="27"/>
    </location>
</feature>
<dbReference type="Proteomes" id="UP000019277">
    <property type="component" value="Unassembled WGS sequence"/>
</dbReference>
<accession>A0A8E2X0F7</accession>